<evidence type="ECO:0000313" key="7">
    <source>
        <dbReference type="Proteomes" id="UP001253439"/>
    </source>
</evidence>
<dbReference type="GO" id="GO:0005886">
    <property type="term" value="C:plasma membrane"/>
    <property type="evidence" value="ECO:0007669"/>
    <property type="project" value="UniProtKB-SubCell"/>
</dbReference>
<evidence type="ECO:0000256" key="2">
    <source>
        <dbReference type="ARBA" id="ARBA00022692"/>
    </source>
</evidence>
<dbReference type="InterPro" id="IPR000537">
    <property type="entry name" value="UbiA_prenyltransferase"/>
</dbReference>
<evidence type="ECO:0000256" key="4">
    <source>
        <dbReference type="ARBA" id="ARBA00023136"/>
    </source>
</evidence>
<sequence length="312" mass="33649">MVTDPQNQGKKPGMESRTYRSLITKLSTRTKPVRNLLLYSSVYLALIAAAEVVLVSKLLSLPLSPAPIVAGLLTFAVYGNDRLVDIETDAKTAPARTAFVRQYQDRFYVLAAIAYGLAVALSVFGGPLSFGLSLLPGAVWVLYAYNWIPQFAEQTRRLKEIFILNSALVAVAWSLVIVFLPLAFVDASVSPAAGVVFFFFVLATFVNTEIPNVRDTAGDRETGVRTLPVVVGVRGTKFVLYGITVLTAAILVVAVSESVLTVREVSVLLASLLFLAGVIFCLNRIENNGALAIAAECTRLPALVLAVLPMLR</sequence>
<evidence type="ECO:0000256" key="5">
    <source>
        <dbReference type="SAM" id="Phobius"/>
    </source>
</evidence>
<feature type="transmembrane region" description="Helical" evidence="5">
    <location>
        <begin position="36"/>
        <end position="55"/>
    </location>
</feature>
<feature type="transmembrane region" description="Helical" evidence="5">
    <location>
        <begin position="238"/>
        <end position="259"/>
    </location>
</feature>
<feature type="transmembrane region" description="Helical" evidence="5">
    <location>
        <begin position="161"/>
        <end position="183"/>
    </location>
</feature>
<dbReference type="CDD" id="cd13967">
    <property type="entry name" value="PT_UbiA_5"/>
    <property type="match status" value="1"/>
</dbReference>
<accession>A0AAE4EY35</accession>
<reference evidence="6 7" key="1">
    <citation type="submission" date="2022-06" db="EMBL/GenBank/DDBJ databases">
        <title>Haloarcula sp. a new haloarchaeum isolate from saline soil.</title>
        <authorList>
            <person name="Strakova D."/>
            <person name="Galisteo C."/>
            <person name="Sanchez-Porro C."/>
            <person name="Ventosa A."/>
        </authorList>
    </citation>
    <scope>NUCLEOTIDE SEQUENCE [LARGE SCALE GENOMIC DNA]</scope>
    <source>
        <strain evidence="6 7">S1AR25-5A</strain>
    </source>
</reference>
<keyword evidence="7" id="KW-1185">Reference proteome</keyword>
<feature type="transmembrane region" description="Helical" evidence="5">
    <location>
        <begin position="189"/>
        <end position="206"/>
    </location>
</feature>
<protein>
    <submittedName>
        <fullName evidence="6">UbiA family prenyltransferase</fullName>
    </submittedName>
</protein>
<dbReference type="Proteomes" id="UP001253439">
    <property type="component" value="Unassembled WGS sequence"/>
</dbReference>
<keyword evidence="2 5" id="KW-0812">Transmembrane</keyword>
<comment type="subcellular location">
    <subcellularLocation>
        <location evidence="1">Cell membrane</location>
        <topology evidence="1">Multi-pass membrane protein</topology>
    </subcellularLocation>
</comment>
<evidence type="ECO:0000256" key="1">
    <source>
        <dbReference type="ARBA" id="ARBA00004651"/>
    </source>
</evidence>
<organism evidence="6 7">
    <name type="scientific">Haloarcula terrestris</name>
    <dbReference type="NCBI Taxonomy" id="2950533"/>
    <lineage>
        <taxon>Archaea</taxon>
        <taxon>Methanobacteriati</taxon>
        <taxon>Methanobacteriota</taxon>
        <taxon>Stenosarchaea group</taxon>
        <taxon>Halobacteria</taxon>
        <taxon>Halobacteriales</taxon>
        <taxon>Haloarculaceae</taxon>
        <taxon>Haloarcula</taxon>
    </lineage>
</organism>
<dbReference type="AlphaFoldDB" id="A0AAE4EY35"/>
<feature type="transmembrane region" description="Helical" evidence="5">
    <location>
        <begin position="61"/>
        <end position="78"/>
    </location>
</feature>
<dbReference type="EMBL" id="JAMQOM010000005">
    <property type="protein sequence ID" value="MDS0222300.1"/>
    <property type="molecule type" value="Genomic_DNA"/>
</dbReference>
<keyword evidence="3 5" id="KW-1133">Transmembrane helix</keyword>
<feature type="transmembrane region" description="Helical" evidence="5">
    <location>
        <begin position="130"/>
        <end position="149"/>
    </location>
</feature>
<proteinExistence type="predicted"/>
<gene>
    <name evidence="6" type="ORF">NDI54_13180</name>
</gene>
<evidence type="ECO:0000256" key="3">
    <source>
        <dbReference type="ARBA" id="ARBA00022989"/>
    </source>
</evidence>
<evidence type="ECO:0000313" key="6">
    <source>
        <dbReference type="EMBL" id="MDS0222300.1"/>
    </source>
</evidence>
<feature type="transmembrane region" description="Helical" evidence="5">
    <location>
        <begin position="289"/>
        <end position="311"/>
    </location>
</feature>
<feature type="transmembrane region" description="Helical" evidence="5">
    <location>
        <begin position="265"/>
        <end position="282"/>
    </location>
</feature>
<dbReference type="RefSeq" id="WP_310896918.1">
    <property type="nucleotide sequence ID" value="NZ_JAMQOM010000005.1"/>
</dbReference>
<dbReference type="GO" id="GO:0016765">
    <property type="term" value="F:transferase activity, transferring alkyl or aryl (other than methyl) groups"/>
    <property type="evidence" value="ECO:0007669"/>
    <property type="project" value="InterPro"/>
</dbReference>
<comment type="caution">
    <text evidence="6">The sequence shown here is derived from an EMBL/GenBank/DDBJ whole genome shotgun (WGS) entry which is preliminary data.</text>
</comment>
<dbReference type="Pfam" id="PF01040">
    <property type="entry name" value="UbiA"/>
    <property type="match status" value="1"/>
</dbReference>
<feature type="transmembrane region" description="Helical" evidence="5">
    <location>
        <begin position="107"/>
        <end position="124"/>
    </location>
</feature>
<name>A0AAE4EY35_9EURY</name>
<keyword evidence="4 5" id="KW-0472">Membrane</keyword>